<protein>
    <submittedName>
        <fullName evidence="1">Uncharacterized protein</fullName>
    </submittedName>
</protein>
<dbReference type="GO" id="GO:0016435">
    <property type="term" value="F:rRNA (guanine) methyltransferase activity"/>
    <property type="evidence" value="ECO:0007669"/>
    <property type="project" value="InterPro"/>
</dbReference>
<dbReference type="Proteomes" id="UP000009183">
    <property type="component" value="Unassembled WGS sequence, unordered"/>
</dbReference>
<dbReference type="InParanoid" id="D7T553"/>
<evidence type="ECO:0000313" key="2">
    <source>
        <dbReference type="Proteomes" id="UP000009183"/>
    </source>
</evidence>
<dbReference type="PANTHER" id="PTHR12734:SF0">
    <property type="entry name" value="18S RRNA (GUANINE-N(7))-METHYLTRANSFERASE-RELATED"/>
    <property type="match status" value="1"/>
</dbReference>
<dbReference type="PANTHER" id="PTHR12734">
    <property type="entry name" value="METHYLTRANSFERASE-RELATED"/>
    <property type="match status" value="1"/>
</dbReference>
<dbReference type="OMA" id="QNTRIME"/>
<proteinExistence type="predicted"/>
<dbReference type="EMBL" id="FN595517">
    <property type="protein sequence ID" value="CBI25635.3"/>
    <property type="molecule type" value="Genomic_DNA"/>
</dbReference>
<dbReference type="InterPro" id="IPR039769">
    <property type="entry name" value="Bud23-like"/>
</dbReference>
<dbReference type="STRING" id="29760.D7T553"/>
<dbReference type="PaxDb" id="29760-VIT_00s0335g00070.t01"/>
<gene>
    <name evidence="1" type="ORF">VIT_00s0335g00070</name>
</gene>
<reference evidence="2" key="1">
    <citation type="journal article" date="2007" name="Nature">
        <title>The grapevine genome sequence suggests ancestral hexaploidization in major angiosperm phyla.</title>
        <authorList>
            <consortium name="The French-Italian Public Consortium for Grapevine Genome Characterization."/>
            <person name="Jaillon O."/>
            <person name="Aury J.-M."/>
            <person name="Noel B."/>
            <person name="Policriti A."/>
            <person name="Clepet C."/>
            <person name="Casagrande A."/>
            <person name="Choisne N."/>
            <person name="Aubourg S."/>
            <person name="Vitulo N."/>
            <person name="Jubin C."/>
            <person name="Vezzi A."/>
            <person name="Legeai F."/>
            <person name="Hugueney P."/>
            <person name="Dasilva C."/>
            <person name="Horner D."/>
            <person name="Mica E."/>
            <person name="Jublot D."/>
            <person name="Poulain J."/>
            <person name="Bruyere C."/>
            <person name="Billault A."/>
            <person name="Segurens B."/>
            <person name="Gouyvenoux M."/>
            <person name="Ugarte E."/>
            <person name="Cattonaro F."/>
            <person name="Anthouard V."/>
            <person name="Vico V."/>
            <person name="Del Fabbro C."/>
            <person name="Alaux M."/>
            <person name="Di Gaspero G."/>
            <person name="Dumas V."/>
            <person name="Felice N."/>
            <person name="Paillard S."/>
            <person name="Juman I."/>
            <person name="Moroldo M."/>
            <person name="Scalabrin S."/>
            <person name="Canaguier A."/>
            <person name="Le Clainche I."/>
            <person name="Malacrida G."/>
            <person name="Durand E."/>
            <person name="Pesole G."/>
            <person name="Laucou V."/>
            <person name="Chatelet P."/>
            <person name="Merdinoglu D."/>
            <person name="Delledonne M."/>
            <person name="Pezzotti M."/>
            <person name="Lecharny A."/>
            <person name="Scarpelli C."/>
            <person name="Artiguenave F."/>
            <person name="Pe M.E."/>
            <person name="Valle G."/>
            <person name="Morgante M."/>
            <person name="Caboche M."/>
            <person name="Adam-Blondon A.-F."/>
            <person name="Weissenbach J."/>
            <person name="Quetier F."/>
            <person name="Wincker P."/>
        </authorList>
    </citation>
    <scope>NUCLEOTIDE SEQUENCE [LARGE SCALE GENOMIC DNA]</scope>
    <source>
        <strain evidence="2">cv. Pinot noir / PN40024</strain>
    </source>
</reference>
<accession>D7T553</accession>
<dbReference type="AlphaFoldDB" id="D7T553"/>
<name>D7T553_VITVI</name>
<keyword evidence="2" id="KW-1185">Reference proteome</keyword>
<sequence length="60" mass="6929">MSSRSELQVRPEIFYSDTEARRYVSSSWIIEIQAKLSERASLLLVLPDNGVSRLFIDIEI</sequence>
<dbReference type="GO" id="GO:0070476">
    <property type="term" value="P:rRNA (guanine-N7)-methylation"/>
    <property type="evidence" value="ECO:0007669"/>
    <property type="project" value="InterPro"/>
</dbReference>
<dbReference type="eggNOG" id="KOG1541">
    <property type="taxonomic scope" value="Eukaryota"/>
</dbReference>
<dbReference type="HOGENOM" id="CLU_2946385_0_0_1"/>
<organism evidence="1 2">
    <name type="scientific">Vitis vinifera</name>
    <name type="common">Grape</name>
    <dbReference type="NCBI Taxonomy" id="29760"/>
    <lineage>
        <taxon>Eukaryota</taxon>
        <taxon>Viridiplantae</taxon>
        <taxon>Streptophyta</taxon>
        <taxon>Embryophyta</taxon>
        <taxon>Tracheophyta</taxon>
        <taxon>Spermatophyta</taxon>
        <taxon>Magnoliopsida</taxon>
        <taxon>eudicotyledons</taxon>
        <taxon>Gunneridae</taxon>
        <taxon>Pentapetalae</taxon>
        <taxon>rosids</taxon>
        <taxon>Vitales</taxon>
        <taxon>Vitaceae</taxon>
        <taxon>Viteae</taxon>
        <taxon>Vitis</taxon>
    </lineage>
</organism>
<evidence type="ECO:0000313" key="1">
    <source>
        <dbReference type="EMBL" id="CBI25635.3"/>
    </source>
</evidence>